<dbReference type="InterPro" id="IPR036864">
    <property type="entry name" value="Zn2-C6_fun-type_DNA-bd_sf"/>
</dbReference>
<dbReference type="Pfam" id="PF04082">
    <property type="entry name" value="Fungal_trans"/>
    <property type="match status" value="1"/>
</dbReference>
<feature type="domain" description="Zn(2)-C6 fungal-type" evidence="6">
    <location>
        <begin position="27"/>
        <end position="66"/>
    </location>
</feature>
<evidence type="ECO:0000259" key="6">
    <source>
        <dbReference type="PROSITE" id="PS50048"/>
    </source>
</evidence>
<feature type="compositionally biased region" description="Polar residues" evidence="5">
    <location>
        <begin position="194"/>
        <end position="203"/>
    </location>
</feature>
<evidence type="ECO:0000313" key="7">
    <source>
        <dbReference type="EMBL" id="TID19808.1"/>
    </source>
</evidence>
<keyword evidence="3" id="KW-0238">DNA-binding</keyword>
<dbReference type="EMBL" id="SELW01000594">
    <property type="protein sequence ID" value="TID19808.1"/>
    <property type="molecule type" value="Genomic_DNA"/>
</dbReference>
<dbReference type="CDD" id="cd12148">
    <property type="entry name" value="fungal_TF_MHR"/>
    <property type="match status" value="1"/>
</dbReference>
<dbReference type="GO" id="GO:0006351">
    <property type="term" value="P:DNA-templated transcription"/>
    <property type="evidence" value="ECO:0007669"/>
    <property type="project" value="InterPro"/>
</dbReference>
<dbReference type="PANTHER" id="PTHR46910">
    <property type="entry name" value="TRANSCRIPTION FACTOR PDR1"/>
    <property type="match status" value="1"/>
</dbReference>
<evidence type="ECO:0000256" key="2">
    <source>
        <dbReference type="ARBA" id="ARBA00022723"/>
    </source>
</evidence>
<dbReference type="PANTHER" id="PTHR46910:SF3">
    <property type="entry name" value="HALOTOLERANCE PROTEIN 9-RELATED"/>
    <property type="match status" value="1"/>
</dbReference>
<dbReference type="SMART" id="SM00066">
    <property type="entry name" value="GAL4"/>
    <property type="match status" value="1"/>
</dbReference>
<name>A0A4V4NFD7_9ASCO</name>
<dbReference type="Gene3D" id="4.10.240.10">
    <property type="entry name" value="Zn(2)-C6 fungal-type DNA-binding domain"/>
    <property type="match status" value="1"/>
</dbReference>
<keyword evidence="4" id="KW-0539">Nucleus</keyword>
<dbReference type="InterPro" id="IPR007219">
    <property type="entry name" value="XnlR_reg_dom"/>
</dbReference>
<feature type="compositionally biased region" description="Polar residues" evidence="5">
    <location>
        <begin position="161"/>
        <end position="177"/>
    </location>
</feature>
<dbReference type="PROSITE" id="PS50048">
    <property type="entry name" value="ZN2_CY6_FUNGAL_2"/>
    <property type="match status" value="1"/>
</dbReference>
<evidence type="ECO:0000313" key="8">
    <source>
        <dbReference type="Proteomes" id="UP000307173"/>
    </source>
</evidence>
<comment type="caution">
    <text evidence="7">The sequence shown here is derived from an EMBL/GenBank/DDBJ whole genome shotgun (WGS) entry which is preliminary data.</text>
</comment>
<sequence>MSARPTKRLQSTRRLVPSDRRKRALFSCDRCKLRKTKCNRIQNNDLKYDNITPCLQCTKAGVSCTTSIPRKKRFYGPVKNITLHYKCLLALASGLFPDADIYNIDELIEIGHKLKFEMPNIDSEVEEMEKSEREALARLENESNLIDSKESEVESEVKSENQNSIPSKPNATINNSSDQHKLKPEVENDERDFSTVTKSSIPESSDDKIPKLPPGFRLKQKNVDNERLIMDKFGHTHFIGNFGTASLLNGLCDIIIKRSYNQNNPPTSTQDIRDSSVQTITSEAAPVYHYPTQVFNIDNINVDRFPLINLVDKEEADVYVKVFFEKIHPYYFIFNQNKFKEKYDLFWEELKINLKTNSKSTILRISGAEICTIYTIWILGRRFLKYSEPEHLPHNAILDDEAIGNLIDIIKLSLSDVVLTPSIDGIRLLFLFSVYLSSIKVRESGYCLMELAAIQAKSLGLHRKSIVNKFNEEKSDVMKRIMWSLGKAETSLCCSFGRASAIPWEEIDIGLPEITDVTDEHFKIFYFQSCRLTKIIFEILDYKKKAQKDPLSLTSTEKALYFKKKLENFWDNIPESWKDYKSLPIKRYKPKLHIQYHYYFITLTLPMFLYISSSHNYIVKNDDPFLSLLVCGIKSSFKTAEIISYTDSKGFFNGTLYYDVFYCYNAIMVLTLTYILFKSSKAGKVKSIIDLENLNDKYGINLDGILASINLIRKLVLNNLHQIDGTMKRMCDIIETLLEDLGIIQTLVLKFNAPKSNAKKIENKNESGSSVSSIPVGFSKVKLQFNRINQNKRRKVNKGRKIFSASPAFENEIDRTQEMKVEEGISLDRSISQPLNETRDVVLDMSRSLSSNTELYQLSQNEYLKLSSEDSNSWNKQKSDHDLEPYSIVSSDNSNIAQFLKYPNEDVTVAPYHNLDDIDLFQSSENMSSSDINGVLSSMSLNTDLMDALFGSTDLFNSEGFITKWLIFSTNKSKVQKTKKQKQAEIVDVPKPTPLYITAEDVKTRDDRPWRPFRWPYHQTMSIFKLDINNWLDMDKYYYDYIKEKERVIHTYGPDNFDWLPGSEDACRELMDTVKEHMMLRYPLLFTTKDNGTLVKNELTGEILDFSEPLKEHPLVYVSKMAKEDFYIVMQGEDGTHRLVAAAVPFPGGSFGIKYKLGKSLDVIHTEVPYYKEKLKPSMERWFARMKPEDLVERASWYISWDHKLLLNNVYALKARDKVDKDVLPTEFNVRVERQTLRRLPKTKAIIFTNHPVFYSIDEMKDEPLVPSLIRKIIFEAPEGICKYKNFESFRDHILPYLNSLVERQINLGLITEDTPLKTLPTYPFASFLKDSNPEAGWSNPKYPVNYSEAFKAEIEGATKLEEETFARSAKVGNQIFS</sequence>
<dbReference type="GO" id="GO:0008270">
    <property type="term" value="F:zinc ion binding"/>
    <property type="evidence" value="ECO:0007669"/>
    <property type="project" value="InterPro"/>
</dbReference>
<dbReference type="Proteomes" id="UP000307173">
    <property type="component" value="Unassembled WGS sequence"/>
</dbReference>
<keyword evidence="2" id="KW-0479">Metal-binding</keyword>
<evidence type="ECO:0000256" key="5">
    <source>
        <dbReference type="SAM" id="MobiDB-lite"/>
    </source>
</evidence>
<dbReference type="CDD" id="cd00067">
    <property type="entry name" value="GAL4"/>
    <property type="match status" value="1"/>
</dbReference>
<dbReference type="InterPro" id="IPR021848">
    <property type="entry name" value="HODM_asu-like"/>
</dbReference>
<keyword evidence="8" id="KW-1185">Reference proteome</keyword>
<dbReference type="SUPFAM" id="SSF57701">
    <property type="entry name" value="Zn2/Cys6 DNA-binding domain"/>
    <property type="match status" value="1"/>
</dbReference>
<organism evidence="7 8">
    <name type="scientific">Pichia inconspicua</name>
    <dbReference type="NCBI Taxonomy" id="52247"/>
    <lineage>
        <taxon>Eukaryota</taxon>
        <taxon>Fungi</taxon>
        <taxon>Dikarya</taxon>
        <taxon>Ascomycota</taxon>
        <taxon>Saccharomycotina</taxon>
        <taxon>Pichiomycetes</taxon>
        <taxon>Pichiales</taxon>
        <taxon>Pichiaceae</taxon>
        <taxon>Pichia</taxon>
    </lineage>
</organism>
<dbReference type="InterPro" id="IPR050987">
    <property type="entry name" value="AtrR-like"/>
</dbReference>
<dbReference type="Pfam" id="PF11927">
    <property type="entry name" value="HODM_asu-like"/>
    <property type="match status" value="1"/>
</dbReference>
<gene>
    <name evidence="7" type="ORF">CANINC_003691</name>
</gene>
<dbReference type="GO" id="GO:0005634">
    <property type="term" value="C:nucleus"/>
    <property type="evidence" value="ECO:0007669"/>
    <property type="project" value="UniProtKB-SubCell"/>
</dbReference>
<reference evidence="7 8" key="1">
    <citation type="journal article" date="2019" name="Front. Genet.">
        <title>Whole-Genome Sequencing of the Opportunistic Yeast Pathogen Candida inconspicua Uncovers Its Hybrid Origin.</title>
        <authorList>
            <person name="Mixao V."/>
            <person name="Hansen A.P."/>
            <person name="Saus E."/>
            <person name="Boekhout T."/>
            <person name="Lass-Florl C."/>
            <person name="Gabaldon T."/>
        </authorList>
    </citation>
    <scope>NUCLEOTIDE SEQUENCE [LARGE SCALE GENOMIC DNA]</scope>
    <source>
        <strain evidence="7 8">CBS 180</strain>
    </source>
</reference>
<feature type="region of interest" description="Disordered" evidence="5">
    <location>
        <begin position="140"/>
        <end position="217"/>
    </location>
</feature>
<dbReference type="InterPro" id="IPR001138">
    <property type="entry name" value="Zn2Cys6_DnaBD"/>
</dbReference>
<evidence type="ECO:0000256" key="3">
    <source>
        <dbReference type="ARBA" id="ARBA00023125"/>
    </source>
</evidence>
<comment type="subcellular location">
    <subcellularLocation>
        <location evidence="1">Nucleus</location>
    </subcellularLocation>
</comment>
<dbReference type="OrthoDB" id="3364175at2759"/>
<evidence type="ECO:0000256" key="4">
    <source>
        <dbReference type="ARBA" id="ARBA00023242"/>
    </source>
</evidence>
<dbReference type="GO" id="GO:0003677">
    <property type="term" value="F:DNA binding"/>
    <property type="evidence" value="ECO:0007669"/>
    <property type="project" value="UniProtKB-KW"/>
</dbReference>
<protein>
    <recommendedName>
        <fullName evidence="6">Zn(2)-C6 fungal-type domain-containing protein</fullName>
    </recommendedName>
</protein>
<dbReference type="STRING" id="52247.A0A4V4NFD7"/>
<accession>A0A4V4NFD7</accession>
<dbReference type="Pfam" id="PF00172">
    <property type="entry name" value="Zn_clus"/>
    <property type="match status" value="1"/>
</dbReference>
<evidence type="ECO:0000256" key="1">
    <source>
        <dbReference type="ARBA" id="ARBA00004123"/>
    </source>
</evidence>
<proteinExistence type="predicted"/>
<dbReference type="GO" id="GO:0000981">
    <property type="term" value="F:DNA-binding transcription factor activity, RNA polymerase II-specific"/>
    <property type="evidence" value="ECO:0007669"/>
    <property type="project" value="InterPro"/>
</dbReference>
<feature type="compositionally biased region" description="Basic and acidic residues" evidence="5">
    <location>
        <begin position="140"/>
        <end position="159"/>
    </location>
</feature>